<name>A0ABU5ZPX1_9BACL</name>
<accession>A0ABU5ZPX1</accession>
<dbReference type="InterPro" id="IPR036873">
    <property type="entry name" value="Rhodanese-like_dom_sf"/>
</dbReference>
<keyword evidence="3" id="KW-1185">Reference proteome</keyword>
<proteinExistence type="predicted"/>
<dbReference type="PANTHER" id="PTHR43031">
    <property type="entry name" value="FAD-DEPENDENT OXIDOREDUCTASE"/>
    <property type="match status" value="1"/>
</dbReference>
<dbReference type="Proteomes" id="UP001310386">
    <property type="component" value="Unassembled WGS sequence"/>
</dbReference>
<dbReference type="Gene3D" id="3.40.250.10">
    <property type="entry name" value="Rhodanese-like domain"/>
    <property type="match status" value="1"/>
</dbReference>
<evidence type="ECO:0000313" key="3">
    <source>
        <dbReference type="Proteomes" id="UP001310386"/>
    </source>
</evidence>
<organism evidence="2 3">
    <name type="scientific">Ferviditalea candida</name>
    <dbReference type="NCBI Taxonomy" id="3108399"/>
    <lineage>
        <taxon>Bacteria</taxon>
        <taxon>Bacillati</taxon>
        <taxon>Bacillota</taxon>
        <taxon>Bacilli</taxon>
        <taxon>Bacillales</taxon>
        <taxon>Paenibacillaceae</taxon>
        <taxon>Ferviditalea</taxon>
    </lineage>
</organism>
<feature type="domain" description="Rhodanese" evidence="1">
    <location>
        <begin position="36"/>
        <end position="125"/>
    </location>
</feature>
<dbReference type="SUPFAM" id="SSF52821">
    <property type="entry name" value="Rhodanese/Cell cycle control phosphatase"/>
    <property type="match status" value="1"/>
</dbReference>
<dbReference type="PROSITE" id="PS51257">
    <property type="entry name" value="PROKAR_LIPOPROTEIN"/>
    <property type="match status" value="1"/>
</dbReference>
<sequence length="126" mass="13976">MKKTLLFTVLFLFILAGCSTEKSYPTVSLKDAKQKIDQGAAVIDVRTPEEYAAGHIPNAILVPLQDIQADPKAALQKLDPKQEYIVICRSGNRSKAASEIMWSQGFKSIINTETGMKDWPYDTVTN</sequence>
<dbReference type="EMBL" id="JAYJLD010000037">
    <property type="protein sequence ID" value="MEB3103506.1"/>
    <property type="molecule type" value="Genomic_DNA"/>
</dbReference>
<dbReference type="InterPro" id="IPR050229">
    <property type="entry name" value="GlpE_sulfurtransferase"/>
</dbReference>
<dbReference type="PROSITE" id="PS50206">
    <property type="entry name" value="RHODANESE_3"/>
    <property type="match status" value="1"/>
</dbReference>
<dbReference type="Pfam" id="PF00581">
    <property type="entry name" value="Rhodanese"/>
    <property type="match status" value="1"/>
</dbReference>
<protein>
    <submittedName>
        <fullName evidence="2">Rhodanese-like domain-containing protein</fullName>
    </submittedName>
</protein>
<dbReference type="InterPro" id="IPR001763">
    <property type="entry name" value="Rhodanese-like_dom"/>
</dbReference>
<evidence type="ECO:0000313" key="2">
    <source>
        <dbReference type="EMBL" id="MEB3103506.1"/>
    </source>
</evidence>
<comment type="caution">
    <text evidence="2">The sequence shown here is derived from an EMBL/GenBank/DDBJ whole genome shotgun (WGS) entry which is preliminary data.</text>
</comment>
<reference evidence="2" key="1">
    <citation type="submission" date="2023-12" db="EMBL/GenBank/DDBJ databases">
        <title>Fervidustalea candida gen. nov., sp. nov., a novel member of the family Paenibacillaceae isolated from a geothermal area.</title>
        <authorList>
            <person name="Li W.-J."/>
            <person name="Jiao J.-Y."/>
            <person name="Chen Y."/>
        </authorList>
    </citation>
    <scope>NUCLEOTIDE SEQUENCE</scope>
    <source>
        <strain evidence="2">SYSU GA230002</strain>
    </source>
</reference>
<evidence type="ECO:0000259" key="1">
    <source>
        <dbReference type="PROSITE" id="PS50206"/>
    </source>
</evidence>
<gene>
    <name evidence="2" type="ORF">VF724_17875</name>
</gene>
<dbReference type="SMART" id="SM00450">
    <property type="entry name" value="RHOD"/>
    <property type="match status" value="1"/>
</dbReference>
<dbReference type="CDD" id="cd00158">
    <property type="entry name" value="RHOD"/>
    <property type="match status" value="1"/>
</dbReference>
<dbReference type="PANTHER" id="PTHR43031:SF17">
    <property type="entry name" value="SULFURTRANSFERASE YTWF-RELATED"/>
    <property type="match status" value="1"/>
</dbReference>
<dbReference type="RefSeq" id="WP_371755632.1">
    <property type="nucleotide sequence ID" value="NZ_JAYJLD010000037.1"/>
</dbReference>